<dbReference type="Proteomes" id="UP001642487">
    <property type="component" value="Chromosome 9"/>
</dbReference>
<gene>
    <name evidence="1" type="ORF">CITCOLO1_LOCUS21876</name>
</gene>
<accession>A0ABP0ZBI6</accession>
<organism evidence="1 2">
    <name type="scientific">Citrullus colocynthis</name>
    <name type="common">colocynth</name>
    <dbReference type="NCBI Taxonomy" id="252529"/>
    <lineage>
        <taxon>Eukaryota</taxon>
        <taxon>Viridiplantae</taxon>
        <taxon>Streptophyta</taxon>
        <taxon>Embryophyta</taxon>
        <taxon>Tracheophyta</taxon>
        <taxon>Spermatophyta</taxon>
        <taxon>Magnoliopsida</taxon>
        <taxon>eudicotyledons</taxon>
        <taxon>Gunneridae</taxon>
        <taxon>Pentapetalae</taxon>
        <taxon>rosids</taxon>
        <taxon>fabids</taxon>
        <taxon>Cucurbitales</taxon>
        <taxon>Cucurbitaceae</taxon>
        <taxon>Benincaseae</taxon>
        <taxon>Citrullus</taxon>
    </lineage>
</organism>
<proteinExistence type="predicted"/>
<keyword evidence="2" id="KW-1185">Reference proteome</keyword>
<dbReference type="EMBL" id="OZ021743">
    <property type="protein sequence ID" value="CAK9329427.1"/>
    <property type="molecule type" value="Genomic_DNA"/>
</dbReference>
<reference evidence="1 2" key="1">
    <citation type="submission" date="2024-03" db="EMBL/GenBank/DDBJ databases">
        <authorList>
            <person name="Gkanogiannis A."/>
            <person name="Becerra Lopez-Lavalle L."/>
        </authorList>
    </citation>
    <scope>NUCLEOTIDE SEQUENCE [LARGE SCALE GENOMIC DNA]</scope>
</reference>
<evidence type="ECO:0000313" key="1">
    <source>
        <dbReference type="EMBL" id="CAK9329427.1"/>
    </source>
</evidence>
<protein>
    <submittedName>
        <fullName evidence="1">Uncharacterized protein</fullName>
    </submittedName>
</protein>
<name>A0ABP0ZBI6_9ROSI</name>
<evidence type="ECO:0000313" key="2">
    <source>
        <dbReference type="Proteomes" id="UP001642487"/>
    </source>
</evidence>
<sequence>MKLGLNLSNQMVVRGKDLDDFAEFADAKSHIPNEIERVIYSMSRGIFGRGRPKPSFTSAIRFHCPLQEAIIDRLSSTQHLMGRIQISNLESHVASHVATRMSDLGVFLIEAVIICNPTAAAC</sequence>